<dbReference type="RefSeq" id="WP_342835705.1">
    <property type="nucleotide sequence ID" value="NZ_CP046147.1"/>
</dbReference>
<reference evidence="7" key="2">
    <citation type="submission" date="2023-06" db="EMBL/GenBank/DDBJ databases">
        <title>Pangenomics reveal diversification of enzyme families and niche specialization in globally abundant SAR202 bacteria.</title>
        <authorList>
            <person name="Saw J.H.W."/>
        </authorList>
    </citation>
    <scope>NUCLEOTIDE SEQUENCE [LARGE SCALE GENOMIC DNA]</scope>
    <source>
        <strain evidence="7">JH1073</strain>
    </source>
</reference>
<evidence type="ECO:0000256" key="3">
    <source>
        <dbReference type="ARBA" id="ARBA00023004"/>
    </source>
</evidence>
<evidence type="ECO:0000313" key="7">
    <source>
        <dbReference type="Proteomes" id="UP001219901"/>
    </source>
</evidence>
<evidence type="ECO:0000256" key="4">
    <source>
        <dbReference type="ARBA" id="ARBA00023014"/>
    </source>
</evidence>
<dbReference type="InterPro" id="IPR017900">
    <property type="entry name" value="4Fe4S_Fe_S_CS"/>
</dbReference>
<keyword evidence="1" id="KW-0004">4Fe-4S</keyword>
<dbReference type="SUPFAM" id="SSF54862">
    <property type="entry name" value="4Fe-4S ferredoxins"/>
    <property type="match status" value="1"/>
</dbReference>
<gene>
    <name evidence="6" type="ORF">GKO48_08495</name>
</gene>
<keyword evidence="4" id="KW-0411">Iron-sulfur</keyword>
<dbReference type="InterPro" id="IPR050954">
    <property type="entry name" value="ET_IronSulfur_Cluster-Binding"/>
</dbReference>
<dbReference type="PROSITE" id="PS51318">
    <property type="entry name" value="TAT"/>
    <property type="match status" value="1"/>
</dbReference>
<keyword evidence="3" id="KW-0408">Iron</keyword>
<dbReference type="InterPro" id="IPR017896">
    <property type="entry name" value="4Fe4S_Fe-S-bd"/>
</dbReference>
<dbReference type="GO" id="GO:0051539">
    <property type="term" value="F:4 iron, 4 sulfur cluster binding"/>
    <property type="evidence" value="ECO:0007669"/>
    <property type="project" value="UniProtKB-KW"/>
</dbReference>
<dbReference type="PANTHER" id="PTHR43177:SF3">
    <property type="entry name" value="PROTEIN NRFC HOMOLOG"/>
    <property type="match status" value="1"/>
</dbReference>
<dbReference type="InterPro" id="IPR006311">
    <property type="entry name" value="TAT_signal"/>
</dbReference>
<protein>
    <submittedName>
        <fullName evidence="6">4Fe-4S dicluster domain-containing protein</fullName>
    </submittedName>
</protein>
<dbReference type="CDD" id="cd10551">
    <property type="entry name" value="PsrB"/>
    <property type="match status" value="1"/>
</dbReference>
<dbReference type="AlphaFoldDB" id="A0AAJ5ZGN8"/>
<dbReference type="PROSITE" id="PS00198">
    <property type="entry name" value="4FE4S_FER_1"/>
    <property type="match status" value="1"/>
</dbReference>
<keyword evidence="7" id="KW-1185">Reference proteome</keyword>
<dbReference type="PANTHER" id="PTHR43177">
    <property type="entry name" value="PROTEIN NRFC"/>
    <property type="match status" value="1"/>
</dbReference>
<feature type="domain" description="4Fe-4S ferredoxin-type" evidence="5">
    <location>
        <begin position="137"/>
        <end position="168"/>
    </location>
</feature>
<organism evidence="6 7">
    <name type="scientific">Candidatus Lucifugimonas marina</name>
    <dbReference type="NCBI Taxonomy" id="3038979"/>
    <lineage>
        <taxon>Bacteria</taxon>
        <taxon>Bacillati</taxon>
        <taxon>Chloroflexota</taxon>
        <taxon>Dehalococcoidia</taxon>
        <taxon>SAR202 cluster</taxon>
        <taxon>Candidatus Lucifugimonadales</taxon>
        <taxon>Candidatus Lucifugimonadaceae</taxon>
        <taxon>Candidatus Lucifugimonas</taxon>
    </lineage>
</organism>
<dbReference type="EMBL" id="CP046147">
    <property type="protein sequence ID" value="WFG39656.1"/>
    <property type="molecule type" value="Genomic_DNA"/>
</dbReference>
<dbReference type="PROSITE" id="PS51379">
    <property type="entry name" value="4FE4S_FER_2"/>
    <property type="match status" value="2"/>
</dbReference>
<dbReference type="Proteomes" id="UP001219901">
    <property type="component" value="Chromosome"/>
</dbReference>
<reference evidence="6 7" key="1">
    <citation type="submission" date="2019-11" db="EMBL/GenBank/DDBJ databases">
        <authorList>
            <person name="Cho J.-C."/>
        </authorList>
    </citation>
    <scope>NUCLEOTIDE SEQUENCE [LARGE SCALE GENOMIC DNA]</scope>
    <source>
        <strain evidence="6 7">JH1073</strain>
    </source>
</reference>
<dbReference type="GO" id="GO:0046872">
    <property type="term" value="F:metal ion binding"/>
    <property type="evidence" value="ECO:0007669"/>
    <property type="project" value="UniProtKB-KW"/>
</dbReference>
<evidence type="ECO:0000259" key="5">
    <source>
        <dbReference type="PROSITE" id="PS51379"/>
    </source>
</evidence>
<evidence type="ECO:0000256" key="2">
    <source>
        <dbReference type="ARBA" id="ARBA00022723"/>
    </source>
</evidence>
<feature type="domain" description="4Fe-4S ferredoxin-type" evidence="5">
    <location>
        <begin position="169"/>
        <end position="198"/>
    </location>
</feature>
<name>A0AAJ5ZGN8_9CHLR</name>
<evidence type="ECO:0000256" key="1">
    <source>
        <dbReference type="ARBA" id="ARBA00022485"/>
    </source>
</evidence>
<sequence>MESHSDIDQVSDDKPKNWDISRRKMIKMLGGATAAGLAVGYLPKALRAEPVAENAADFQVATDAESSERLRQWMMIIDLRRCDGCQSQGTPPQCTEACNMGHFVPKPMQWIEVYEHELSRDVGEIAPLDSSTTPPIEGTKFMPTPCMQCQNAPCVNVCPVGATWTTPEGITLIDQNRCIGCRMCMAACPYERRSFTWGEPPTSHAADFVEHSVEHQLPIQKGVVYKCDFCPEMARAGRLPFCASSCPQNAIYYGDLEEDLASNGDEVVRVSEFLAEHSAFRHKEELRTRPRVYYIDGHGELAGRDPKTHGTMPVRWNIDLDIKDGAKNWERSS</sequence>
<keyword evidence="2" id="KW-0479">Metal-binding</keyword>
<accession>A0AAJ5ZGN8</accession>
<evidence type="ECO:0000313" key="6">
    <source>
        <dbReference type="EMBL" id="WFG39656.1"/>
    </source>
</evidence>
<dbReference type="Gene3D" id="3.30.70.20">
    <property type="match status" value="2"/>
</dbReference>
<dbReference type="Pfam" id="PF13247">
    <property type="entry name" value="Fer4_11"/>
    <property type="match status" value="1"/>
</dbReference>
<proteinExistence type="predicted"/>